<protein>
    <submittedName>
        <fullName evidence="1">Uncharacterized protein</fullName>
    </submittedName>
</protein>
<sequence>MVGENAITWAPCMETTEPSFSFFGGSMPMPMERAPAWMTEKSPVRPVKLGSPAAGSHLPSSAAVSRSGSVVTKTTWSLSWSAWGSCLRAMAMLLIVSGQTSGQCV</sequence>
<reference evidence="1 2" key="1">
    <citation type="submission" date="2023-09" db="EMBL/GenBank/DDBJ databases">
        <title>Complete genome of Streptomyces roseicoloratus T14.</title>
        <authorList>
            <person name="Bashizi T."/>
            <person name="Kim M.-J."/>
            <person name="Lee G."/>
            <person name="Tagele S.B."/>
            <person name="Shin J.-H."/>
        </authorList>
    </citation>
    <scope>NUCLEOTIDE SEQUENCE [LARGE SCALE GENOMIC DNA]</scope>
    <source>
        <strain evidence="1 2">T14</strain>
    </source>
</reference>
<keyword evidence="2" id="KW-1185">Reference proteome</keyword>
<proteinExistence type="predicted"/>
<evidence type="ECO:0000313" key="2">
    <source>
        <dbReference type="Proteomes" id="UP001250858"/>
    </source>
</evidence>
<dbReference type="Proteomes" id="UP001250858">
    <property type="component" value="Chromosome"/>
</dbReference>
<evidence type="ECO:0000313" key="1">
    <source>
        <dbReference type="EMBL" id="WMX46030.1"/>
    </source>
</evidence>
<gene>
    <name evidence="1" type="ORF">RGF97_15880</name>
</gene>
<accession>A0ABY9RV36</accession>
<name>A0ABY9RV36_9ACTN</name>
<dbReference type="EMBL" id="CP133762">
    <property type="protein sequence ID" value="WMX46030.1"/>
    <property type="molecule type" value="Genomic_DNA"/>
</dbReference>
<organism evidence="1 2">
    <name type="scientific">Streptomyces roseicoloratus</name>
    <dbReference type="NCBI Taxonomy" id="2508722"/>
    <lineage>
        <taxon>Bacteria</taxon>
        <taxon>Bacillati</taxon>
        <taxon>Actinomycetota</taxon>
        <taxon>Actinomycetes</taxon>
        <taxon>Kitasatosporales</taxon>
        <taxon>Streptomycetaceae</taxon>
        <taxon>Streptomyces</taxon>
    </lineage>
</organism>